<feature type="compositionally biased region" description="Polar residues" evidence="1">
    <location>
        <begin position="321"/>
        <end position="340"/>
    </location>
</feature>
<dbReference type="EMBL" id="AMQM01008836">
    <property type="status" value="NOT_ANNOTATED_CDS"/>
    <property type="molecule type" value="Genomic_DNA"/>
</dbReference>
<reference evidence="4" key="1">
    <citation type="submission" date="2012-12" db="EMBL/GenBank/DDBJ databases">
        <authorList>
            <person name="Hellsten U."/>
            <person name="Grimwood J."/>
            <person name="Chapman J.A."/>
            <person name="Shapiro H."/>
            <person name="Aerts A."/>
            <person name="Otillar R.P."/>
            <person name="Terry A.Y."/>
            <person name="Boore J.L."/>
            <person name="Simakov O."/>
            <person name="Marletaz F."/>
            <person name="Cho S.-J."/>
            <person name="Edsinger-Gonzales E."/>
            <person name="Havlak P."/>
            <person name="Kuo D.-H."/>
            <person name="Larsson T."/>
            <person name="Lv J."/>
            <person name="Arendt D."/>
            <person name="Savage R."/>
            <person name="Osoegawa K."/>
            <person name="de Jong P."/>
            <person name="Lindberg D.R."/>
            <person name="Seaver E.C."/>
            <person name="Weisblat D.A."/>
            <person name="Putnam N.H."/>
            <person name="Grigoriev I.V."/>
            <person name="Rokhsar D.S."/>
        </authorList>
    </citation>
    <scope>NUCLEOTIDE SEQUENCE</scope>
</reference>
<feature type="compositionally biased region" description="Low complexity" evidence="1">
    <location>
        <begin position="350"/>
        <end position="364"/>
    </location>
</feature>
<evidence type="ECO:0000313" key="2">
    <source>
        <dbReference type="EMBL" id="ESO10494.1"/>
    </source>
</evidence>
<reference evidence="3" key="3">
    <citation type="submission" date="2015-06" db="UniProtKB">
        <authorList>
            <consortium name="EnsemblMetazoa"/>
        </authorList>
    </citation>
    <scope>IDENTIFICATION</scope>
</reference>
<organism evidence="3 4">
    <name type="scientific">Helobdella robusta</name>
    <name type="common">Californian leech</name>
    <dbReference type="NCBI Taxonomy" id="6412"/>
    <lineage>
        <taxon>Eukaryota</taxon>
        <taxon>Metazoa</taxon>
        <taxon>Spiralia</taxon>
        <taxon>Lophotrochozoa</taxon>
        <taxon>Annelida</taxon>
        <taxon>Clitellata</taxon>
        <taxon>Hirudinea</taxon>
        <taxon>Rhynchobdellida</taxon>
        <taxon>Glossiphoniidae</taxon>
        <taxon>Helobdella</taxon>
    </lineage>
</organism>
<proteinExistence type="predicted"/>
<feature type="region of interest" description="Disordered" evidence="1">
    <location>
        <begin position="297"/>
        <end position="377"/>
    </location>
</feature>
<keyword evidence="4" id="KW-1185">Reference proteome</keyword>
<evidence type="ECO:0000313" key="4">
    <source>
        <dbReference type="Proteomes" id="UP000015101"/>
    </source>
</evidence>
<dbReference type="CTD" id="20209073"/>
<accession>T1FJS4</accession>
<dbReference type="Proteomes" id="UP000015101">
    <property type="component" value="Unassembled WGS sequence"/>
</dbReference>
<dbReference type="EnsemblMetazoa" id="HelroT183524">
    <property type="protein sequence ID" value="HelroP183524"/>
    <property type="gene ID" value="HelroG183524"/>
</dbReference>
<reference evidence="2 4" key="2">
    <citation type="journal article" date="2013" name="Nature">
        <title>Insights into bilaterian evolution from three spiralian genomes.</title>
        <authorList>
            <person name="Simakov O."/>
            <person name="Marletaz F."/>
            <person name="Cho S.J."/>
            <person name="Edsinger-Gonzales E."/>
            <person name="Havlak P."/>
            <person name="Hellsten U."/>
            <person name="Kuo D.H."/>
            <person name="Larsson T."/>
            <person name="Lv J."/>
            <person name="Arendt D."/>
            <person name="Savage R."/>
            <person name="Osoegawa K."/>
            <person name="de Jong P."/>
            <person name="Grimwood J."/>
            <person name="Chapman J.A."/>
            <person name="Shapiro H."/>
            <person name="Aerts A."/>
            <person name="Otillar R.P."/>
            <person name="Terry A.Y."/>
            <person name="Boore J.L."/>
            <person name="Grigoriev I.V."/>
            <person name="Lindberg D.R."/>
            <person name="Seaver E.C."/>
            <person name="Weisblat D.A."/>
            <person name="Putnam N.H."/>
            <person name="Rokhsar D.S."/>
        </authorList>
    </citation>
    <scope>NUCLEOTIDE SEQUENCE</scope>
</reference>
<dbReference type="HOGENOM" id="CLU_526063_0_0_1"/>
<dbReference type="RefSeq" id="XP_009011372.1">
    <property type="nucleotide sequence ID" value="XM_009013124.1"/>
</dbReference>
<evidence type="ECO:0000313" key="3">
    <source>
        <dbReference type="EnsemblMetazoa" id="HelroP183524"/>
    </source>
</evidence>
<gene>
    <name evidence="3" type="primary">20209073</name>
    <name evidence="2" type="ORF">HELRODRAFT_183524</name>
</gene>
<dbReference type="GeneID" id="20209073"/>
<dbReference type="EMBL" id="AMQM01008835">
    <property type="status" value="NOT_ANNOTATED_CDS"/>
    <property type="molecule type" value="Genomic_DNA"/>
</dbReference>
<feature type="region of interest" description="Disordered" evidence="1">
    <location>
        <begin position="471"/>
        <end position="499"/>
    </location>
</feature>
<sequence>MNQNLFSSSNVSSNNFNWIMDYTAAYNNTMPLIPVYNNYNNNHHNINENSHHHQQQQHHPHHIDYDNIDNNNNNLDKAGTHPTTQSMDYYMRTISPYDNNNNTTTTTTNAINSKFHNRLSHFEPSIHHQYDIHSHHHFQTFNQSYHADYHHHHNTNSNSGNIYHTNHHNHITSPLLPNDQENLKLLKYNTFLGYHYGTIRNHTSLNDCSPTDENLNGDCHEESSNKNNEVPNVAHNNNTPHNEAAAHVIEPTANASKINNNHFNNKNFAIEYYRAKQLKHCYNSVNCSENINIINNVNNNNNSDMKPKLNNDINIDHKSKTSSPKTEDLSTLSTTKVDSNSCDDKVSPANHNIIDGNNNNINNNSPSKKYITTSTTSPNNSIQNLNNYFHLNNVTSFKDQRHIDKNNSNKQQHHYNPNILDYNDDSIKNCLPKHHWLDSNFKFIVFIVLAAERYFVAKSAASEMRGVARVREMSRDDEDGDEDDEDRKASACKGSDSDNTGHCIIASSLRHSYSISMI</sequence>
<protein>
    <submittedName>
        <fullName evidence="2 3">Uncharacterized protein</fullName>
    </submittedName>
</protein>
<dbReference type="AlphaFoldDB" id="T1FJS4"/>
<dbReference type="InParanoid" id="T1FJS4"/>
<feature type="compositionally biased region" description="Basic and acidic residues" evidence="1">
    <location>
        <begin position="305"/>
        <end position="319"/>
    </location>
</feature>
<dbReference type="KEGG" id="hro:HELRODRAFT_183524"/>
<feature type="compositionally biased region" description="Acidic residues" evidence="1">
    <location>
        <begin position="475"/>
        <end position="485"/>
    </location>
</feature>
<dbReference type="EMBL" id="KB095859">
    <property type="protein sequence ID" value="ESO10494.1"/>
    <property type="molecule type" value="Genomic_DNA"/>
</dbReference>
<evidence type="ECO:0000256" key="1">
    <source>
        <dbReference type="SAM" id="MobiDB-lite"/>
    </source>
</evidence>
<name>T1FJS4_HELRO</name>